<protein>
    <submittedName>
        <fullName evidence="2">Uncharacterized protein</fullName>
    </submittedName>
</protein>
<reference evidence="2" key="1">
    <citation type="journal article" date="2020" name="Stud. Mycol.">
        <title>101 Dothideomycetes genomes: a test case for predicting lifestyles and emergence of pathogens.</title>
        <authorList>
            <person name="Haridas S."/>
            <person name="Albert R."/>
            <person name="Binder M."/>
            <person name="Bloem J."/>
            <person name="Labutti K."/>
            <person name="Salamov A."/>
            <person name="Andreopoulos B."/>
            <person name="Baker S."/>
            <person name="Barry K."/>
            <person name="Bills G."/>
            <person name="Bluhm B."/>
            <person name="Cannon C."/>
            <person name="Castanera R."/>
            <person name="Culley D."/>
            <person name="Daum C."/>
            <person name="Ezra D."/>
            <person name="Gonzalez J."/>
            <person name="Henrissat B."/>
            <person name="Kuo A."/>
            <person name="Liang C."/>
            <person name="Lipzen A."/>
            <person name="Lutzoni F."/>
            <person name="Magnuson J."/>
            <person name="Mondo S."/>
            <person name="Nolan M."/>
            <person name="Ohm R."/>
            <person name="Pangilinan J."/>
            <person name="Park H.-J."/>
            <person name="Ramirez L."/>
            <person name="Alfaro M."/>
            <person name="Sun H."/>
            <person name="Tritt A."/>
            <person name="Yoshinaga Y."/>
            <person name="Zwiers L.-H."/>
            <person name="Turgeon B."/>
            <person name="Goodwin S."/>
            <person name="Spatafora J."/>
            <person name="Crous P."/>
            <person name="Grigoriev I."/>
        </authorList>
    </citation>
    <scope>NUCLEOTIDE SEQUENCE</scope>
    <source>
        <strain evidence="2">CBS 161.51</strain>
    </source>
</reference>
<keyword evidence="3" id="KW-1185">Reference proteome</keyword>
<accession>A0A6A5SI95</accession>
<feature type="compositionally biased region" description="Basic and acidic residues" evidence="1">
    <location>
        <begin position="141"/>
        <end position="159"/>
    </location>
</feature>
<organism evidence="2 3">
    <name type="scientific">Clathrospora elynae</name>
    <dbReference type="NCBI Taxonomy" id="706981"/>
    <lineage>
        <taxon>Eukaryota</taxon>
        <taxon>Fungi</taxon>
        <taxon>Dikarya</taxon>
        <taxon>Ascomycota</taxon>
        <taxon>Pezizomycotina</taxon>
        <taxon>Dothideomycetes</taxon>
        <taxon>Pleosporomycetidae</taxon>
        <taxon>Pleosporales</taxon>
        <taxon>Diademaceae</taxon>
        <taxon>Clathrospora</taxon>
    </lineage>
</organism>
<evidence type="ECO:0000256" key="1">
    <source>
        <dbReference type="SAM" id="MobiDB-lite"/>
    </source>
</evidence>
<name>A0A6A5SI95_9PLEO</name>
<evidence type="ECO:0000313" key="2">
    <source>
        <dbReference type="EMBL" id="KAF1939410.1"/>
    </source>
</evidence>
<gene>
    <name evidence="2" type="ORF">EJ02DRAFT_457007</name>
</gene>
<dbReference type="Proteomes" id="UP000800038">
    <property type="component" value="Unassembled WGS sequence"/>
</dbReference>
<dbReference type="AlphaFoldDB" id="A0A6A5SI95"/>
<sequence>MPFPHHFILGIIVAFLTQKIYAYLKLTYYDVPGISIPAIISFAQTLYPTFHTHEAATKRVLFRNAAQPGYIAGVSGLNQHGQRVLLKQTSLSFPTEVKALGRLAAMLDAEVLWLDDEESEGFRWDTCFLEGEEGMGGGKKVIKERGEEKNDGKKDEKKEKGKKGGKKERIDKKRT</sequence>
<proteinExistence type="predicted"/>
<evidence type="ECO:0000313" key="3">
    <source>
        <dbReference type="Proteomes" id="UP000800038"/>
    </source>
</evidence>
<dbReference type="EMBL" id="ML976082">
    <property type="protein sequence ID" value="KAF1939410.1"/>
    <property type="molecule type" value="Genomic_DNA"/>
</dbReference>
<feature type="region of interest" description="Disordered" evidence="1">
    <location>
        <begin position="132"/>
        <end position="175"/>
    </location>
</feature>